<dbReference type="PANTHER" id="PTHR48022:SF36">
    <property type="entry name" value="LACTOSE PERMEASE, PUTATIVE (AFU_ORTHOLOGUE AFUA_1G17310)-RELATED"/>
    <property type="match status" value="1"/>
</dbReference>
<dbReference type="Pfam" id="PF00083">
    <property type="entry name" value="Sugar_tr"/>
    <property type="match status" value="1"/>
</dbReference>
<proteinExistence type="inferred from homology"/>
<feature type="transmembrane region" description="Helical" evidence="10">
    <location>
        <begin position="73"/>
        <end position="91"/>
    </location>
</feature>
<feature type="transmembrane region" description="Helical" evidence="10">
    <location>
        <begin position="173"/>
        <end position="195"/>
    </location>
</feature>
<dbReference type="GO" id="GO:0016020">
    <property type="term" value="C:membrane"/>
    <property type="evidence" value="ECO:0007669"/>
    <property type="project" value="UniProtKB-SubCell"/>
</dbReference>
<keyword evidence="5 10" id="KW-1133">Transmembrane helix</keyword>
<evidence type="ECO:0000256" key="3">
    <source>
        <dbReference type="ARBA" id="ARBA00022448"/>
    </source>
</evidence>
<feature type="domain" description="Major facilitator superfamily (MFS) profile" evidence="11">
    <location>
        <begin position="78"/>
        <end position="526"/>
    </location>
</feature>
<comment type="subcellular location">
    <subcellularLocation>
        <location evidence="1">Membrane</location>
        <topology evidence="1">Multi-pass membrane protein</topology>
    </subcellularLocation>
</comment>
<dbReference type="FunFam" id="1.20.1250.20:FF:000217">
    <property type="entry name" value="MFS lactose permease, putative"/>
    <property type="match status" value="1"/>
</dbReference>
<feature type="transmembrane region" description="Helical" evidence="10">
    <location>
        <begin position="474"/>
        <end position="496"/>
    </location>
</feature>
<evidence type="ECO:0000313" key="12">
    <source>
        <dbReference type="EMBL" id="CDZ97895.1"/>
    </source>
</evidence>
<dbReference type="GO" id="GO:0005351">
    <property type="term" value="F:carbohydrate:proton symporter activity"/>
    <property type="evidence" value="ECO:0007669"/>
    <property type="project" value="TreeGrafter"/>
</dbReference>
<keyword evidence="3 8" id="KW-0813">Transport</keyword>
<feature type="transmembrane region" description="Helical" evidence="10">
    <location>
        <begin position="434"/>
        <end position="453"/>
    </location>
</feature>
<feature type="transmembrane region" description="Helical" evidence="10">
    <location>
        <begin position="239"/>
        <end position="258"/>
    </location>
</feature>
<protein>
    <submittedName>
        <fullName evidence="12">Lactose permease</fullName>
    </submittedName>
</protein>
<evidence type="ECO:0000256" key="10">
    <source>
        <dbReference type="SAM" id="Phobius"/>
    </source>
</evidence>
<evidence type="ECO:0000259" key="11">
    <source>
        <dbReference type="PROSITE" id="PS50850"/>
    </source>
</evidence>
<keyword evidence="6 10" id="KW-0472">Membrane</keyword>
<comment type="catalytic activity">
    <reaction evidence="7">
        <text>myo-inositol(out) + H(+)(out) = myo-inositol(in) + H(+)(in)</text>
        <dbReference type="Rhea" id="RHEA:60364"/>
        <dbReference type="ChEBI" id="CHEBI:15378"/>
        <dbReference type="ChEBI" id="CHEBI:17268"/>
    </reaction>
</comment>
<dbReference type="SUPFAM" id="SSF103473">
    <property type="entry name" value="MFS general substrate transporter"/>
    <property type="match status" value="1"/>
</dbReference>
<dbReference type="InterPro" id="IPR005829">
    <property type="entry name" value="Sugar_transporter_CS"/>
</dbReference>
<dbReference type="PROSITE" id="PS50850">
    <property type="entry name" value="MFS"/>
    <property type="match status" value="1"/>
</dbReference>
<name>A0A0F7SHM7_PHARH</name>
<evidence type="ECO:0000256" key="1">
    <source>
        <dbReference type="ARBA" id="ARBA00004141"/>
    </source>
</evidence>
<evidence type="ECO:0000256" key="6">
    <source>
        <dbReference type="ARBA" id="ARBA00023136"/>
    </source>
</evidence>
<dbReference type="PANTHER" id="PTHR48022">
    <property type="entry name" value="PLASTIDIC GLUCOSE TRANSPORTER 4"/>
    <property type="match status" value="1"/>
</dbReference>
<accession>A0A0F7SHM7</accession>
<organism evidence="12">
    <name type="scientific">Phaffia rhodozyma</name>
    <name type="common">Yeast</name>
    <name type="synonym">Xanthophyllomyces dendrorhous</name>
    <dbReference type="NCBI Taxonomy" id="264483"/>
    <lineage>
        <taxon>Eukaryota</taxon>
        <taxon>Fungi</taxon>
        <taxon>Dikarya</taxon>
        <taxon>Basidiomycota</taxon>
        <taxon>Agaricomycotina</taxon>
        <taxon>Tremellomycetes</taxon>
        <taxon>Cystofilobasidiales</taxon>
        <taxon>Mrakiaceae</taxon>
        <taxon>Phaffia</taxon>
    </lineage>
</organism>
<evidence type="ECO:0000256" key="2">
    <source>
        <dbReference type="ARBA" id="ARBA00010992"/>
    </source>
</evidence>
<feature type="transmembrane region" description="Helical" evidence="10">
    <location>
        <begin position="111"/>
        <end position="135"/>
    </location>
</feature>
<evidence type="ECO:0000256" key="8">
    <source>
        <dbReference type="RuleBase" id="RU003346"/>
    </source>
</evidence>
<evidence type="ECO:0000256" key="4">
    <source>
        <dbReference type="ARBA" id="ARBA00022692"/>
    </source>
</evidence>
<keyword evidence="4 10" id="KW-0812">Transmembrane</keyword>
<comment type="similarity">
    <text evidence="2 8">Belongs to the major facilitator superfamily. Sugar transporter (TC 2.A.1.1) family.</text>
</comment>
<feature type="transmembrane region" description="Helical" evidence="10">
    <location>
        <begin position="394"/>
        <end position="414"/>
    </location>
</feature>
<dbReference type="InterPro" id="IPR020846">
    <property type="entry name" value="MFS_dom"/>
</dbReference>
<sequence>MSMNQRPVYTLESKTGSEEVKQEISHEEYSSDQQEPQLDFGTFKDAKVVEVFNAQFAAAMKAERINPRSRESFMLYFVCAVCFLCACTNGYDGSLMTAIQAMPYYKSQFNLATTGSSTGLVFSIYTIGSMVGAFTAGPISDRFGRRVGMFCGGLVICIGMAVVSSAHQMGQLIAGRFILGWGVSIMTVAAPAMCVEVAPPQWRGRMVGIYNCGWFGGSVPAAAITFGTNNIASNMSWRLPLIFQGAPCFIVMICVFFIPESPRWLMQNGRNEEALAFLVKYHGGNNRDSKLVELEWKEFQENIALDASDKRWWDYRPLIVTSNGRWRMMCVLLISVFGQFSGNGLGYFNTVIYNNLGYTSPSIQLGLNLSNQVVSAFCAVTAACLSDRMPRRPVLIYGTFGAACLLAINGSLSYKWAQQPTDAEGNVIDPNLPIGQGALAAYFLFNALFSFTYTPLQGAYPAECLESTARAKGMALSGVIVSAIGFINMFCGPIALGNIKNNYVFVFVGWDVVETIIWYFCCVETQGRTLEELDWIFSQKNPVKASKKRDKIAISHDKVVVVDEA</sequence>
<reference evidence="12" key="1">
    <citation type="submission" date="2014-08" db="EMBL/GenBank/DDBJ databases">
        <authorList>
            <person name="Sharma Rahul"/>
            <person name="Thines Marco"/>
        </authorList>
    </citation>
    <scope>NUCLEOTIDE SEQUENCE</scope>
</reference>
<feature type="region of interest" description="Disordered" evidence="9">
    <location>
        <begin position="1"/>
        <end position="35"/>
    </location>
</feature>
<feature type="transmembrane region" description="Helical" evidence="10">
    <location>
        <begin position="326"/>
        <end position="345"/>
    </location>
</feature>
<evidence type="ECO:0000256" key="7">
    <source>
        <dbReference type="ARBA" id="ARBA00049119"/>
    </source>
</evidence>
<dbReference type="EMBL" id="LN483249">
    <property type="protein sequence ID" value="CDZ97895.1"/>
    <property type="molecule type" value="Genomic_DNA"/>
</dbReference>
<dbReference type="InterPro" id="IPR003663">
    <property type="entry name" value="Sugar/inositol_transpt"/>
</dbReference>
<evidence type="ECO:0000256" key="5">
    <source>
        <dbReference type="ARBA" id="ARBA00022989"/>
    </source>
</evidence>
<dbReference type="InterPro" id="IPR050360">
    <property type="entry name" value="MFS_Sugar_Transporters"/>
</dbReference>
<dbReference type="PROSITE" id="PS00216">
    <property type="entry name" value="SUGAR_TRANSPORT_1"/>
    <property type="match status" value="1"/>
</dbReference>
<dbReference type="InterPro" id="IPR005828">
    <property type="entry name" value="MFS_sugar_transport-like"/>
</dbReference>
<feature type="transmembrane region" description="Helical" evidence="10">
    <location>
        <begin position="147"/>
        <end position="167"/>
    </location>
</feature>
<feature type="transmembrane region" description="Helical" evidence="10">
    <location>
        <begin position="365"/>
        <end position="385"/>
    </location>
</feature>
<evidence type="ECO:0000256" key="9">
    <source>
        <dbReference type="SAM" id="MobiDB-lite"/>
    </source>
</evidence>
<dbReference type="NCBIfam" id="TIGR00879">
    <property type="entry name" value="SP"/>
    <property type="match status" value="1"/>
</dbReference>
<dbReference type="Gene3D" id="1.20.1250.20">
    <property type="entry name" value="MFS general substrate transporter like domains"/>
    <property type="match status" value="1"/>
</dbReference>
<feature type="compositionally biased region" description="Basic and acidic residues" evidence="9">
    <location>
        <begin position="15"/>
        <end position="29"/>
    </location>
</feature>
<dbReference type="InterPro" id="IPR036259">
    <property type="entry name" value="MFS_trans_sf"/>
</dbReference>
<dbReference type="AlphaFoldDB" id="A0A0F7SHM7"/>
<feature type="transmembrane region" description="Helical" evidence="10">
    <location>
        <begin position="207"/>
        <end position="227"/>
    </location>
</feature>